<dbReference type="NCBIfam" id="TIGR00730">
    <property type="entry name" value="Rossman fold protein, TIGR00730 family"/>
    <property type="match status" value="1"/>
</dbReference>
<keyword evidence="5" id="KW-1185">Reference proteome</keyword>
<dbReference type="InterPro" id="IPR005269">
    <property type="entry name" value="LOG"/>
</dbReference>
<sequence length="194" mass="21560">MKRICVFCGSKSGNRPVYAEMAQRLGETLAARQLELVYGGGAIGLMGVVARATLSAGGRVTGIMPRRLAEKEVLLTEATENIIVETMHQRKAMMADRSDGFIAMPGGYGTCEEFFEILTWSQLGIHTKPMALLNTAGFFDPLLAWIDGMVHEGFLRPRFRELLIVGTDPEDTLARMERYFPPLPPDQLLNEIQR</sequence>
<proteinExistence type="inferred from homology"/>
<organism evidence="4">
    <name type="scientific">Tuwongella immobilis</name>
    <dbReference type="NCBI Taxonomy" id="692036"/>
    <lineage>
        <taxon>Bacteria</taxon>
        <taxon>Pseudomonadati</taxon>
        <taxon>Planctomycetota</taxon>
        <taxon>Planctomycetia</taxon>
        <taxon>Gemmatales</taxon>
        <taxon>Gemmataceae</taxon>
        <taxon>Tuwongella</taxon>
    </lineage>
</organism>
<dbReference type="Gene3D" id="3.40.50.450">
    <property type="match status" value="1"/>
</dbReference>
<dbReference type="InterPro" id="IPR031100">
    <property type="entry name" value="LOG_fam"/>
</dbReference>
<reference evidence="4" key="1">
    <citation type="submission" date="2019-04" db="EMBL/GenBank/DDBJ databases">
        <authorList>
            <consortium name="Science for Life Laboratories"/>
        </authorList>
    </citation>
    <scope>NUCLEOTIDE SEQUENCE</scope>
    <source>
        <strain evidence="4">MBLW1</strain>
    </source>
</reference>
<dbReference type="EMBL" id="LR593887">
    <property type="protein sequence ID" value="VTR99062.1"/>
    <property type="molecule type" value="Genomic_DNA"/>
</dbReference>
<evidence type="ECO:0000313" key="4">
    <source>
        <dbReference type="EMBL" id="VIP01658.1"/>
    </source>
</evidence>
<dbReference type="GO" id="GO:0008714">
    <property type="term" value="F:AMP nucleosidase activity"/>
    <property type="evidence" value="ECO:0007669"/>
    <property type="project" value="UniProtKB-EC"/>
</dbReference>
<dbReference type="RefSeq" id="WP_162656871.1">
    <property type="nucleotide sequence ID" value="NZ_LR593887.1"/>
</dbReference>
<evidence type="ECO:0000256" key="3">
    <source>
        <dbReference type="RuleBase" id="RU363015"/>
    </source>
</evidence>
<dbReference type="EMBL" id="LR586016">
    <property type="protein sequence ID" value="VIP01658.1"/>
    <property type="molecule type" value="Genomic_DNA"/>
</dbReference>
<dbReference type="Proteomes" id="UP000464378">
    <property type="component" value="Chromosome"/>
</dbReference>
<dbReference type="GO" id="GO:0005829">
    <property type="term" value="C:cytosol"/>
    <property type="evidence" value="ECO:0007669"/>
    <property type="project" value="TreeGrafter"/>
</dbReference>
<evidence type="ECO:0000256" key="1">
    <source>
        <dbReference type="ARBA" id="ARBA00000274"/>
    </source>
</evidence>
<gene>
    <name evidence="4" type="ORF">GMBLW1_23020</name>
</gene>
<dbReference type="SUPFAM" id="SSF102405">
    <property type="entry name" value="MCP/YpsA-like"/>
    <property type="match status" value="1"/>
</dbReference>
<dbReference type="InParanoid" id="A0A6C2YJC1"/>
<keyword evidence="3" id="KW-0378">Hydrolase</keyword>
<comment type="catalytic activity">
    <reaction evidence="1">
        <text>AMP + H2O = D-ribose 5-phosphate + adenine</text>
        <dbReference type="Rhea" id="RHEA:20129"/>
        <dbReference type="ChEBI" id="CHEBI:15377"/>
        <dbReference type="ChEBI" id="CHEBI:16708"/>
        <dbReference type="ChEBI" id="CHEBI:78346"/>
        <dbReference type="ChEBI" id="CHEBI:456215"/>
        <dbReference type="EC" id="3.2.2.4"/>
    </reaction>
</comment>
<name>A0A6C2YJC1_9BACT</name>
<keyword evidence="3" id="KW-0203">Cytokinin biosynthesis</keyword>
<dbReference type="PANTHER" id="PTHR31223">
    <property type="entry name" value="LOG FAMILY PROTEIN YJL055W"/>
    <property type="match status" value="1"/>
</dbReference>
<dbReference type="KEGG" id="tim:GMBLW1_23020"/>
<protein>
    <recommendedName>
        <fullName evidence="3">Cytokinin riboside 5'-monophosphate phosphoribohydrolase</fullName>
        <ecNumber evidence="3">3.2.2.n1</ecNumber>
    </recommendedName>
</protein>
<dbReference type="Pfam" id="PF03641">
    <property type="entry name" value="Lysine_decarbox"/>
    <property type="match status" value="1"/>
</dbReference>
<dbReference type="AlphaFoldDB" id="A0A6C2YJC1"/>
<comment type="similarity">
    <text evidence="2 3">Belongs to the LOG family.</text>
</comment>
<accession>A0A6C2YJC1</accession>
<evidence type="ECO:0000256" key="2">
    <source>
        <dbReference type="ARBA" id="ARBA00006763"/>
    </source>
</evidence>
<dbReference type="PANTHER" id="PTHR31223:SF70">
    <property type="entry name" value="LOG FAMILY PROTEIN YJL055W"/>
    <property type="match status" value="1"/>
</dbReference>
<dbReference type="GO" id="GO:0009691">
    <property type="term" value="P:cytokinin biosynthetic process"/>
    <property type="evidence" value="ECO:0007669"/>
    <property type="project" value="UniProtKB-UniRule"/>
</dbReference>
<evidence type="ECO:0000313" key="5">
    <source>
        <dbReference type="Proteomes" id="UP000464378"/>
    </source>
</evidence>
<dbReference type="EC" id="3.2.2.n1" evidence="3"/>